<proteinExistence type="predicted"/>
<dbReference type="Gene3D" id="3.90.1580.10">
    <property type="entry name" value="paralog of FGE (formylglycine-generating enzyme)"/>
    <property type="match status" value="1"/>
</dbReference>
<dbReference type="SUPFAM" id="SSF56436">
    <property type="entry name" value="C-type lectin-like"/>
    <property type="match status" value="1"/>
</dbReference>
<dbReference type="OrthoDB" id="662753at2"/>
<dbReference type="InterPro" id="IPR042095">
    <property type="entry name" value="SUMF_sf"/>
</dbReference>
<evidence type="ECO:0000313" key="4">
    <source>
        <dbReference type="Proteomes" id="UP000318585"/>
    </source>
</evidence>
<dbReference type="AlphaFoldDB" id="A0A553CMD8"/>
<dbReference type="Pfam" id="PF03781">
    <property type="entry name" value="FGE-sulfatase"/>
    <property type="match status" value="1"/>
</dbReference>
<reference evidence="3 4" key="1">
    <citation type="submission" date="2019-07" db="EMBL/GenBank/DDBJ databases">
        <title>Novel species of Flavobacterium.</title>
        <authorList>
            <person name="Liu Q."/>
            <person name="Xin Y.-H."/>
        </authorList>
    </citation>
    <scope>NUCLEOTIDE SEQUENCE [LARGE SCALE GENOMIC DNA]</scope>
    <source>
        <strain evidence="3 4">LB3P56</strain>
    </source>
</reference>
<accession>A0A553CMD8</accession>
<dbReference type="RefSeq" id="WP_143390181.1">
    <property type="nucleotide sequence ID" value="NZ_VJZQ01000008.1"/>
</dbReference>
<gene>
    <name evidence="3" type="ORF">FNW17_07555</name>
</gene>
<feature type="chain" id="PRO_5021762710" evidence="1">
    <location>
        <begin position="21"/>
        <end position="496"/>
    </location>
</feature>
<evidence type="ECO:0000313" key="3">
    <source>
        <dbReference type="EMBL" id="TRX21718.1"/>
    </source>
</evidence>
<evidence type="ECO:0000256" key="1">
    <source>
        <dbReference type="SAM" id="SignalP"/>
    </source>
</evidence>
<comment type="caution">
    <text evidence="3">The sequence shown here is derived from an EMBL/GenBank/DDBJ whole genome shotgun (WGS) entry which is preliminary data.</text>
</comment>
<feature type="signal peptide" evidence="1">
    <location>
        <begin position="1"/>
        <end position="20"/>
    </location>
</feature>
<feature type="domain" description="Sulfatase-modifying factor enzyme-like" evidence="2">
    <location>
        <begin position="205"/>
        <end position="419"/>
    </location>
</feature>
<sequence length="496" mass="53025">MKKTTLITFLFLAFSFQSYANNLIVGTPIISGNTLTFTIKWDNSWYVTTGPSNWDAVWIFVKRQSCVSGGSSPWIHGQLAASGQSVTGSELQIDLASDNKGVFIRRSAAGMGNITQATITLTLASAINGDNVGVYGMEMVNIPEGQFYIGDGTPNYKAFTDGATSNPKLIDASVQSAGLGTVSNYQNQNLGSSVSLPGTFPLGYDKFYCMKYEITAGQYVAFLNTLSFAQQIRMQRDNQPNTTPPDSPVGTIFHCWPCGNNSPNVVIATSGQNTTQISPAVYANDLNGNGTFNEDEDGAALGITLNMKNFFAFLDWAAIRPMTEFEYEKVCRGPLNPVASEYSWGSTDLYNGYNVNNYGSPSASNTSSGLGMGNLGTNRIFRAGINAKATSNRSTAGASYYGVLDMTGNLWESCIGGWGNDFSDFTAANGDGNLFESGDSSNNGSADVAGWASNKIIVKGGGANWVGGEWATISARNWTSFDNYGFFQGGRGVRSN</sequence>
<keyword evidence="4" id="KW-1185">Reference proteome</keyword>
<dbReference type="InterPro" id="IPR005532">
    <property type="entry name" value="SUMF_dom"/>
</dbReference>
<name>A0A553CMD8_9FLAO</name>
<dbReference type="EMBL" id="VJZR01000004">
    <property type="protein sequence ID" value="TRX21718.1"/>
    <property type="molecule type" value="Genomic_DNA"/>
</dbReference>
<keyword evidence="1" id="KW-0732">Signal</keyword>
<protein>
    <submittedName>
        <fullName evidence="3">SUMF1/EgtB/PvdOfamily nonheme iron enzyme</fullName>
    </submittedName>
</protein>
<dbReference type="Proteomes" id="UP000318585">
    <property type="component" value="Unassembled WGS sequence"/>
</dbReference>
<dbReference type="InterPro" id="IPR016187">
    <property type="entry name" value="CTDL_fold"/>
</dbReference>
<evidence type="ECO:0000259" key="2">
    <source>
        <dbReference type="Pfam" id="PF03781"/>
    </source>
</evidence>
<organism evidence="3 4">
    <name type="scientific">Flavobacterium franklandianum</name>
    <dbReference type="NCBI Taxonomy" id="2594430"/>
    <lineage>
        <taxon>Bacteria</taxon>
        <taxon>Pseudomonadati</taxon>
        <taxon>Bacteroidota</taxon>
        <taxon>Flavobacteriia</taxon>
        <taxon>Flavobacteriales</taxon>
        <taxon>Flavobacteriaceae</taxon>
        <taxon>Flavobacterium</taxon>
    </lineage>
</organism>